<dbReference type="InterPro" id="IPR051099">
    <property type="entry name" value="AGR/TXD"/>
</dbReference>
<evidence type="ECO:0000313" key="4">
    <source>
        <dbReference type="EMBL" id="MCJ0741824.1"/>
    </source>
</evidence>
<evidence type="ECO:0000313" key="5">
    <source>
        <dbReference type="Proteomes" id="UP001165460"/>
    </source>
</evidence>
<evidence type="ECO:0000256" key="2">
    <source>
        <dbReference type="SAM" id="SignalP"/>
    </source>
</evidence>
<dbReference type="InterPro" id="IPR036249">
    <property type="entry name" value="Thioredoxin-like_sf"/>
</dbReference>
<dbReference type="Pfam" id="PF03190">
    <property type="entry name" value="Thioredox_DsbH"/>
    <property type="match status" value="1"/>
</dbReference>
<dbReference type="PROSITE" id="PS51352">
    <property type="entry name" value="THIOREDOXIN_2"/>
    <property type="match status" value="1"/>
</dbReference>
<dbReference type="Gene3D" id="3.40.30.10">
    <property type="entry name" value="Glutaredoxin"/>
    <property type="match status" value="1"/>
</dbReference>
<sequence length="394" mass="45208">MTKRIYMVLFALLVSLYVNAQGINFMDNPKWETVLEKAKKENKIIFLDAYATWCGPCKQMEADVYVKKEVADFYNANFVNVKIDMEKGEGAMLADRYYVNAYPNLVFISPDGVMLHKAVGFREPEEFISLGKEAKNPESQYYTLKKKALELSNAQFLVFAEKAMEFEDDDLFEIGESYLAKQPDILANADLINLVMKYLPTLGDEKNLKYFADNKSRILREGTYTEADFESRLVDLTLQYAMSSKVQFSDDLDFDIVKELLNKYVPQSSFFIYNYFRAQYFLGNKEVAPALDAVNQILNNPSKSTYAQICNAVMALGPVFFENGQLDEAFKKLDGIPVPESEKDLAYLKDFAKAVVYNKTQQQDKFKAVADNILKNDKTPKDVKFIIEQYLNKK</sequence>
<feature type="chain" id="PRO_5047017738" evidence="2">
    <location>
        <begin position="21"/>
        <end position="394"/>
    </location>
</feature>
<accession>A0ABS9ZVI4</accession>
<name>A0ABS9ZVI4_9SPHI</name>
<dbReference type="SUPFAM" id="SSF52833">
    <property type="entry name" value="Thioredoxin-like"/>
    <property type="match status" value="1"/>
</dbReference>
<keyword evidence="5" id="KW-1185">Reference proteome</keyword>
<feature type="signal peptide" evidence="2">
    <location>
        <begin position="1"/>
        <end position="20"/>
    </location>
</feature>
<protein>
    <submittedName>
        <fullName evidence="4">Thioredoxin domain-containing protein</fullName>
    </submittedName>
</protein>
<dbReference type="InterPro" id="IPR004879">
    <property type="entry name" value="Ssp411-like_TRX"/>
</dbReference>
<feature type="domain" description="Thioredoxin" evidence="3">
    <location>
        <begin position="12"/>
        <end position="136"/>
    </location>
</feature>
<dbReference type="Proteomes" id="UP001165460">
    <property type="component" value="Unassembled WGS sequence"/>
</dbReference>
<dbReference type="PANTHER" id="PTHR15337">
    <property type="entry name" value="ANTERIOR GRADIENT PROTEIN-RELATED"/>
    <property type="match status" value="1"/>
</dbReference>
<reference evidence="4" key="1">
    <citation type="submission" date="2022-03" db="EMBL/GenBank/DDBJ databases">
        <authorList>
            <person name="Woo C.Y."/>
        </authorList>
    </citation>
    <scope>NUCLEOTIDE SEQUENCE</scope>
    <source>
        <strain evidence="4">CYS-01</strain>
    </source>
</reference>
<evidence type="ECO:0000256" key="1">
    <source>
        <dbReference type="ARBA" id="ARBA00022729"/>
    </source>
</evidence>
<dbReference type="PANTHER" id="PTHR15337:SF11">
    <property type="entry name" value="THIOREDOXIN DOMAIN-CONTAINING PROTEIN"/>
    <property type="match status" value="1"/>
</dbReference>
<dbReference type="RefSeq" id="WP_243359332.1">
    <property type="nucleotide sequence ID" value="NZ_JALGBH010000001.1"/>
</dbReference>
<keyword evidence="1 2" id="KW-0732">Signal</keyword>
<proteinExistence type="predicted"/>
<gene>
    <name evidence="4" type="ORF">MMF97_03795</name>
</gene>
<organism evidence="4 5">
    <name type="scientific">Pedobacter montanisoli</name>
    <dbReference type="NCBI Taxonomy" id="2923277"/>
    <lineage>
        <taxon>Bacteria</taxon>
        <taxon>Pseudomonadati</taxon>
        <taxon>Bacteroidota</taxon>
        <taxon>Sphingobacteriia</taxon>
        <taxon>Sphingobacteriales</taxon>
        <taxon>Sphingobacteriaceae</taxon>
        <taxon>Pedobacter</taxon>
    </lineage>
</organism>
<dbReference type="EMBL" id="JALGBH010000001">
    <property type="protein sequence ID" value="MCJ0741824.1"/>
    <property type="molecule type" value="Genomic_DNA"/>
</dbReference>
<comment type="caution">
    <text evidence="4">The sequence shown here is derived from an EMBL/GenBank/DDBJ whole genome shotgun (WGS) entry which is preliminary data.</text>
</comment>
<evidence type="ECO:0000259" key="3">
    <source>
        <dbReference type="PROSITE" id="PS51352"/>
    </source>
</evidence>
<dbReference type="InterPro" id="IPR013766">
    <property type="entry name" value="Thioredoxin_domain"/>
</dbReference>